<evidence type="ECO:0000256" key="4">
    <source>
        <dbReference type="ARBA" id="ARBA00032460"/>
    </source>
</evidence>
<dbReference type="OrthoDB" id="16820at2759"/>
<accession>A0A2R5GNP3</accession>
<keyword evidence="7" id="KW-0479">Metal-binding</keyword>
<evidence type="ECO:0000313" key="10">
    <source>
        <dbReference type="Proteomes" id="UP000241890"/>
    </source>
</evidence>
<comment type="cofactor">
    <cofactor evidence="7">
        <name>Zn(2+)</name>
        <dbReference type="ChEBI" id="CHEBI:29105"/>
    </cofactor>
    <text evidence="7">Binds 1 zinc ion per subunit. In the homodimer, two zinc ions are bound between subunits.</text>
</comment>
<dbReference type="SUPFAM" id="SSF54593">
    <property type="entry name" value="Glyoxalase/Bleomycin resistance protein/Dihydroxybiphenyl dioxygenase"/>
    <property type="match status" value="2"/>
</dbReference>
<comment type="caution">
    <text evidence="9">The sequence shown here is derived from an EMBL/GenBank/DDBJ whole genome shotgun (WGS) entry which is preliminary data.</text>
</comment>
<evidence type="ECO:0000256" key="3">
    <source>
        <dbReference type="ARBA" id="ARBA00030892"/>
    </source>
</evidence>
<feature type="binding site" evidence="7">
    <location>
        <position position="106"/>
    </location>
    <ligand>
        <name>Zn(2+)</name>
        <dbReference type="ChEBI" id="CHEBI:29105"/>
        <note>ligand shared between dimeric partners</note>
    </ligand>
</feature>
<keyword evidence="10" id="KW-1185">Reference proteome</keyword>
<dbReference type="InterPro" id="IPR037523">
    <property type="entry name" value="VOC_core"/>
</dbReference>
<evidence type="ECO:0000256" key="5">
    <source>
        <dbReference type="ARBA" id="ARBA00033298"/>
    </source>
</evidence>
<evidence type="ECO:0000256" key="7">
    <source>
        <dbReference type="PIRSR" id="PIRSR604361-3"/>
    </source>
</evidence>
<feature type="active site" description="Proton donor/acceptor" evidence="6">
    <location>
        <position position="191"/>
    </location>
</feature>
<dbReference type="Gene3D" id="3.10.180.10">
    <property type="entry name" value="2,3-Dihydroxybiphenyl 1,2-Dioxygenase, domain 1"/>
    <property type="match status" value="2"/>
</dbReference>
<evidence type="ECO:0000256" key="2">
    <source>
        <dbReference type="ARBA" id="ARBA00030291"/>
    </source>
</evidence>
<keyword evidence="1 7" id="KW-0862">Zinc</keyword>
<sequence length="367" mass="41497">MTTSPEKDMHELASPFDAESVKTLQDLNPTWQHAMLRVRDPKVSVDFYKKHFGCELIQEYHFSDAKFSLYFLATLPESEKANLPPVGSAEAHKYLWDSRKGLSYIELTHNHGTEDIPESELDQRDHVGRPQLHHAGNTDPVGFGHIAFNVKDVYAASEKLESNGVPFKKRPDEGRMKGIAFALDPDGYWIELVPSHRKGQDADAFNFSQTMMRVKDPEKSIAFYRDLFGMQLVRQSAHSDFSLFFLATPTKVLDDLKAQNVEAITKELWDPCLELTWNHGTEDDDGPVYHNGNDTTFDGKPAPQGYGHLAFLVDDLDSFCDVLERVGVEFVKKPSDGKIPTIAFVKDPTGYQVEVIQRDMPHKALVN</sequence>
<dbReference type="InterPro" id="IPR029068">
    <property type="entry name" value="Glyas_Bleomycin-R_OHBP_Dase"/>
</dbReference>
<protein>
    <recommendedName>
        <fullName evidence="3">Aldoketomutase</fullName>
    </recommendedName>
    <alternativeName>
        <fullName evidence="2">Ketone-aldehyde mutase</fullName>
    </alternativeName>
    <alternativeName>
        <fullName evidence="4">Methylglyoxalase</fullName>
    </alternativeName>
    <alternativeName>
        <fullName evidence="5">S-D-lactoylglutathione methylglyoxal lyase</fullName>
    </alternativeName>
</protein>
<dbReference type="PROSITE" id="PS51819">
    <property type="entry name" value="VOC"/>
    <property type="match status" value="2"/>
</dbReference>
<name>A0A2R5GNP3_9STRA</name>
<dbReference type="PANTHER" id="PTHR10374">
    <property type="entry name" value="LACTOYLGLUTATHIONE LYASE GLYOXALASE I"/>
    <property type="match status" value="1"/>
</dbReference>
<feature type="domain" description="VOC" evidence="8">
    <location>
        <begin position="30"/>
        <end position="195"/>
    </location>
</feature>
<dbReference type="GO" id="GO:0004462">
    <property type="term" value="F:lactoylglutathione lyase activity"/>
    <property type="evidence" value="ECO:0007669"/>
    <property type="project" value="InterPro"/>
</dbReference>
<dbReference type="Pfam" id="PF00903">
    <property type="entry name" value="Glyoxalase"/>
    <property type="match status" value="2"/>
</dbReference>
<gene>
    <name evidence="9" type="ORF">FCC1311_064632</name>
</gene>
<reference evidence="9 10" key="1">
    <citation type="submission" date="2017-12" db="EMBL/GenBank/DDBJ databases">
        <title>Sequencing, de novo assembly and annotation of complete genome of a new Thraustochytrid species, strain FCC1311.</title>
        <authorList>
            <person name="Sedici K."/>
            <person name="Godart F."/>
            <person name="Aiese Cigliano R."/>
            <person name="Sanseverino W."/>
            <person name="Barakat M."/>
            <person name="Ortet P."/>
            <person name="Marechal E."/>
            <person name="Cagnac O."/>
            <person name="Amato A."/>
        </authorList>
    </citation>
    <scope>NUCLEOTIDE SEQUENCE [LARGE SCALE GENOMIC DNA]</scope>
</reference>
<organism evidence="9 10">
    <name type="scientific">Hondaea fermentalgiana</name>
    <dbReference type="NCBI Taxonomy" id="2315210"/>
    <lineage>
        <taxon>Eukaryota</taxon>
        <taxon>Sar</taxon>
        <taxon>Stramenopiles</taxon>
        <taxon>Bigyra</taxon>
        <taxon>Labyrinthulomycetes</taxon>
        <taxon>Thraustochytrida</taxon>
        <taxon>Thraustochytriidae</taxon>
        <taxon>Hondaea</taxon>
    </lineage>
</organism>
<feature type="binding site" evidence="7">
    <location>
        <position position="191"/>
    </location>
    <ligand>
        <name>Zn(2+)</name>
        <dbReference type="ChEBI" id="CHEBI:29105"/>
        <note>ligand shared between dimeric partners</note>
    </ligand>
</feature>
<dbReference type="NCBIfam" id="TIGR00068">
    <property type="entry name" value="glyox_I"/>
    <property type="match status" value="2"/>
</dbReference>
<evidence type="ECO:0000259" key="8">
    <source>
        <dbReference type="PROSITE" id="PS51819"/>
    </source>
</evidence>
<proteinExistence type="predicted"/>
<keyword evidence="9" id="KW-0456">Lyase</keyword>
<dbReference type="Proteomes" id="UP000241890">
    <property type="component" value="Unassembled WGS sequence"/>
</dbReference>
<dbReference type="CDD" id="cd07233">
    <property type="entry name" value="GlxI_Zn"/>
    <property type="match status" value="2"/>
</dbReference>
<feature type="binding site" evidence="7">
    <location>
        <position position="145"/>
    </location>
    <ligand>
        <name>Zn(2+)</name>
        <dbReference type="ChEBI" id="CHEBI:29105"/>
        <note>ligand shared between dimeric partners</note>
    </ligand>
</feature>
<dbReference type="GO" id="GO:0046872">
    <property type="term" value="F:metal ion binding"/>
    <property type="evidence" value="ECO:0007669"/>
    <property type="project" value="UniProtKB-KW"/>
</dbReference>
<dbReference type="EMBL" id="BEYU01000074">
    <property type="protein sequence ID" value="GBG30243.1"/>
    <property type="molecule type" value="Genomic_DNA"/>
</dbReference>
<dbReference type="InParanoid" id="A0A2R5GNP3"/>
<evidence type="ECO:0000256" key="6">
    <source>
        <dbReference type="PIRSR" id="PIRSR604361-1"/>
    </source>
</evidence>
<evidence type="ECO:0000313" key="9">
    <source>
        <dbReference type="EMBL" id="GBG30243.1"/>
    </source>
</evidence>
<feature type="domain" description="VOC" evidence="8">
    <location>
        <begin position="206"/>
        <end position="358"/>
    </location>
</feature>
<dbReference type="InterPro" id="IPR004361">
    <property type="entry name" value="Glyoxalase_1"/>
</dbReference>
<dbReference type="PANTHER" id="PTHR10374:SF30">
    <property type="entry name" value="LACTOYLGLUTATHIONE LYASE"/>
    <property type="match status" value="1"/>
</dbReference>
<dbReference type="AlphaFoldDB" id="A0A2R5GNP3"/>
<dbReference type="InterPro" id="IPR004360">
    <property type="entry name" value="Glyas_Fos-R_dOase_dom"/>
</dbReference>
<evidence type="ECO:0000256" key="1">
    <source>
        <dbReference type="ARBA" id="ARBA00022833"/>
    </source>
</evidence>
<dbReference type="FunCoup" id="A0A2R5GNP3">
    <property type="interactions" value="15"/>
</dbReference>